<gene>
    <name evidence="4 5 6" type="primary">LOC106478606</name>
</gene>
<evidence type="ECO:0000313" key="3">
    <source>
        <dbReference type="Proteomes" id="UP000694941"/>
    </source>
</evidence>
<dbReference type="SMART" id="SM00233">
    <property type="entry name" value="PH"/>
    <property type="match status" value="1"/>
</dbReference>
<evidence type="ECO:0000256" key="1">
    <source>
        <dbReference type="SAM" id="MobiDB-lite"/>
    </source>
</evidence>
<reference evidence="4 5" key="1">
    <citation type="submission" date="2025-05" db="UniProtKB">
        <authorList>
            <consortium name="RefSeq"/>
        </authorList>
    </citation>
    <scope>IDENTIFICATION</scope>
    <source>
        <tissue evidence="4 5">Muscle</tissue>
    </source>
</reference>
<dbReference type="Pfam" id="PF00169">
    <property type="entry name" value="PH"/>
    <property type="match status" value="1"/>
</dbReference>
<organism evidence="3 4">
    <name type="scientific">Limulus polyphemus</name>
    <name type="common">Atlantic horseshoe crab</name>
    <dbReference type="NCBI Taxonomy" id="6850"/>
    <lineage>
        <taxon>Eukaryota</taxon>
        <taxon>Metazoa</taxon>
        <taxon>Ecdysozoa</taxon>
        <taxon>Arthropoda</taxon>
        <taxon>Chelicerata</taxon>
        <taxon>Merostomata</taxon>
        <taxon>Xiphosura</taxon>
        <taxon>Limulidae</taxon>
        <taxon>Limulus</taxon>
    </lineage>
</organism>
<name>A0ABM1C5K5_LIMPO</name>
<keyword evidence="3" id="KW-1185">Reference proteome</keyword>
<dbReference type="Gene3D" id="2.30.29.30">
    <property type="entry name" value="Pleckstrin-homology domain (PH domain)/Phosphotyrosine-binding domain (PTB)"/>
    <property type="match status" value="1"/>
</dbReference>
<dbReference type="PROSITE" id="PS50003">
    <property type="entry name" value="PH_DOMAIN"/>
    <property type="match status" value="1"/>
</dbReference>
<feature type="region of interest" description="Disordered" evidence="1">
    <location>
        <begin position="195"/>
        <end position="215"/>
    </location>
</feature>
<dbReference type="RefSeq" id="XP_022237930.1">
    <property type="nucleotide sequence ID" value="XM_022382222.1"/>
</dbReference>
<dbReference type="RefSeq" id="XP_022237931.1">
    <property type="nucleotide sequence ID" value="XM_022382223.1"/>
</dbReference>
<dbReference type="InterPro" id="IPR001849">
    <property type="entry name" value="PH_domain"/>
</dbReference>
<evidence type="ECO:0000313" key="4">
    <source>
        <dbReference type="RefSeq" id="XP_013794616.1"/>
    </source>
</evidence>
<feature type="compositionally biased region" description="Polar residues" evidence="1">
    <location>
        <begin position="200"/>
        <end position="210"/>
    </location>
</feature>
<dbReference type="Proteomes" id="UP000694941">
    <property type="component" value="Unplaced"/>
</dbReference>
<evidence type="ECO:0000313" key="5">
    <source>
        <dbReference type="RefSeq" id="XP_022237930.1"/>
    </source>
</evidence>
<evidence type="ECO:0000259" key="2">
    <source>
        <dbReference type="PROSITE" id="PS50003"/>
    </source>
</evidence>
<accession>A0ABM1C5K5</accession>
<dbReference type="GeneID" id="106478606"/>
<feature type="domain" description="PH" evidence="2">
    <location>
        <begin position="40"/>
        <end position="140"/>
    </location>
</feature>
<evidence type="ECO:0000313" key="6">
    <source>
        <dbReference type="RefSeq" id="XP_022237931.1"/>
    </source>
</evidence>
<dbReference type="SUPFAM" id="SSF50729">
    <property type="entry name" value="PH domain-like"/>
    <property type="match status" value="1"/>
</dbReference>
<sequence length="460" mass="51226">MINAPVNIYTSQEIPDQSKITSMTSSEEEPVSKPITLDASTLKKGLLWQQRDKFFSRWKERYFVLTRDYLACFKKGAKVGMSEMGSFLYKINLVDIEGLQWADKKREGVIAVRLGQEGQLLLWSPTTLDDWMFALQEAIGSSKGRREVLRKSQSLTPQITDRKLTRSQLLILKHNLYDGVTSPSLLYRNRISEHRENGNMRPTSERQSTPHLARRPQRISVTTDIELPDDLNTSLSFDSGVSTPCRAVFSPRLAPQCSSGSYTSLVSYVRNPAVRCHLEKPSPRSLQVSPALSQRSLYAQHILSITTADTTMKNGGSAAATSEFSYIRSDVPVSSLSTRGSLGQLCQTSTNSEINNHESSLSCSKNVLAQLERLHILSPPGENCRPSSIYGLPSLTSEKSVFSTTPPDVVPVILDGHPGLKQPYKRSARQYHHTKSDSSFLLNKLSFGSKDLGNETLELI</sequence>
<dbReference type="CDD" id="cd00821">
    <property type="entry name" value="PH"/>
    <property type="match status" value="1"/>
</dbReference>
<dbReference type="RefSeq" id="XP_013794616.1">
    <property type="nucleotide sequence ID" value="XM_013939162.2"/>
</dbReference>
<proteinExistence type="predicted"/>
<dbReference type="InterPro" id="IPR011993">
    <property type="entry name" value="PH-like_dom_sf"/>
</dbReference>
<protein>
    <submittedName>
        <fullName evidence="4 5">Uncharacterized protein LOC106478606</fullName>
    </submittedName>
</protein>